<reference evidence="1" key="1">
    <citation type="submission" date="2019-08" db="EMBL/GenBank/DDBJ databases">
        <authorList>
            <person name="Kucharzyk K."/>
            <person name="Murdoch R.W."/>
            <person name="Higgins S."/>
            <person name="Loffler F."/>
        </authorList>
    </citation>
    <scope>NUCLEOTIDE SEQUENCE</scope>
</reference>
<comment type="caution">
    <text evidence="1">The sequence shown here is derived from an EMBL/GenBank/DDBJ whole genome shotgun (WGS) entry which is preliminary data.</text>
</comment>
<protein>
    <submittedName>
        <fullName evidence="1">Uncharacterized protein</fullName>
    </submittedName>
</protein>
<organism evidence="1">
    <name type="scientific">bioreactor metagenome</name>
    <dbReference type="NCBI Taxonomy" id="1076179"/>
    <lineage>
        <taxon>unclassified sequences</taxon>
        <taxon>metagenomes</taxon>
        <taxon>ecological metagenomes</taxon>
    </lineage>
</organism>
<dbReference type="AlphaFoldDB" id="A0A645GMI1"/>
<evidence type="ECO:0000313" key="1">
    <source>
        <dbReference type="EMBL" id="MPN27089.1"/>
    </source>
</evidence>
<dbReference type="EMBL" id="VSSQ01076856">
    <property type="protein sequence ID" value="MPN27089.1"/>
    <property type="molecule type" value="Genomic_DNA"/>
</dbReference>
<accession>A0A645GMI1</accession>
<proteinExistence type="predicted"/>
<gene>
    <name evidence="1" type="ORF">SDC9_174516</name>
</gene>
<name>A0A645GMI1_9ZZZZ</name>
<sequence length="38" mass="4251">MHDHMCCIALFTTAVVAITGVVYYKAQLAAARNRRKLN</sequence>